<dbReference type="KEGG" id="nall:PP769_10865"/>
<reference evidence="1 2" key="1">
    <citation type="submission" date="2023-01" db="EMBL/GenBank/DDBJ databases">
        <title>Cultivation and genomic characterization of new, ubiquitous marine nitrite-oxidizing bacteria from the Nitrospirales.</title>
        <authorList>
            <person name="Mueller A.J."/>
            <person name="Daebeler A."/>
            <person name="Herbold C.W."/>
            <person name="Kirkegaard R.H."/>
            <person name="Daims H."/>
        </authorList>
    </citation>
    <scope>NUCLEOTIDE SEQUENCE [LARGE SCALE GENOMIC DNA]</scope>
    <source>
        <strain evidence="1 2">VA</strain>
    </source>
</reference>
<dbReference type="RefSeq" id="WP_312640074.1">
    <property type="nucleotide sequence ID" value="NZ_CP116967.1"/>
</dbReference>
<organism evidence="1 2">
    <name type="scientific">Candidatus Nitrospira allomarina</name>
    <dbReference type="NCBI Taxonomy" id="3020900"/>
    <lineage>
        <taxon>Bacteria</taxon>
        <taxon>Pseudomonadati</taxon>
        <taxon>Nitrospirota</taxon>
        <taxon>Nitrospiria</taxon>
        <taxon>Nitrospirales</taxon>
        <taxon>Nitrospiraceae</taxon>
        <taxon>Nitrospira</taxon>
    </lineage>
</organism>
<dbReference type="Proteomes" id="UP001302719">
    <property type="component" value="Chromosome"/>
</dbReference>
<protein>
    <submittedName>
        <fullName evidence="1">Uncharacterized protein</fullName>
    </submittedName>
</protein>
<accession>A0AA96G7C8</accession>
<dbReference type="AlphaFoldDB" id="A0AA96G7C8"/>
<evidence type="ECO:0000313" key="1">
    <source>
        <dbReference type="EMBL" id="WNM56483.1"/>
    </source>
</evidence>
<evidence type="ECO:0000313" key="2">
    <source>
        <dbReference type="Proteomes" id="UP001302719"/>
    </source>
</evidence>
<gene>
    <name evidence="1" type="ORF">PP769_10865</name>
</gene>
<proteinExistence type="predicted"/>
<name>A0AA96G7C8_9BACT</name>
<keyword evidence="2" id="KW-1185">Reference proteome</keyword>
<dbReference type="EMBL" id="CP116967">
    <property type="protein sequence ID" value="WNM56483.1"/>
    <property type="molecule type" value="Genomic_DNA"/>
</dbReference>
<sequence>MNREAIDNNLVNKAINLLIENEPQHLDLNVTERALSHHLARYLGKMVTEGFNVDYEYNRHFDDPKRLNLKRRQTENCEIRATTVFPDFIVHKRGSDTDNLLALEMKKPGESWIYDHAKLPAIRNQLEYIQTAHVILGRRNDELGKEVLWVDG</sequence>